<feature type="non-terminal residue" evidence="2">
    <location>
        <position position="1"/>
    </location>
</feature>
<dbReference type="Gramene" id="Os06t0700750-01">
    <property type="protein sequence ID" value="Os06t0700750-01"/>
    <property type="gene ID" value="Os06g0700750"/>
</dbReference>
<feature type="compositionally biased region" description="Basic residues" evidence="1">
    <location>
        <begin position="105"/>
        <end position="125"/>
    </location>
</feature>
<evidence type="ECO:0000256" key="1">
    <source>
        <dbReference type="SAM" id="MobiDB-lite"/>
    </source>
</evidence>
<organism evidence="2 3">
    <name type="scientific">Oryza sativa subsp. japonica</name>
    <name type="common">Rice</name>
    <dbReference type="NCBI Taxonomy" id="39947"/>
    <lineage>
        <taxon>Eukaryota</taxon>
        <taxon>Viridiplantae</taxon>
        <taxon>Streptophyta</taxon>
        <taxon>Embryophyta</taxon>
        <taxon>Tracheophyta</taxon>
        <taxon>Spermatophyta</taxon>
        <taxon>Magnoliopsida</taxon>
        <taxon>Liliopsida</taxon>
        <taxon>Poales</taxon>
        <taxon>Poaceae</taxon>
        <taxon>BOP clade</taxon>
        <taxon>Oryzoideae</taxon>
        <taxon>Oryzeae</taxon>
        <taxon>Oryzinae</taxon>
        <taxon>Oryza</taxon>
        <taxon>Oryza sativa</taxon>
    </lineage>
</organism>
<proteinExistence type="predicted"/>
<feature type="region of interest" description="Disordered" evidence="1">
    <location>
        <begin position="1"/>
        <end position="181"/>
    </location>
</feature>
<dbReference type="EMBL" id="AP014962">
    <property type="protein sequence ID" value="BAS99341.1"/>
    <property type="molecule type" value="Genomic_DNA"/>
</dbReference>
<accession>A0A0P0X0N6</accession>
<reference evidence="3" key="1">
    <citation type="journal article" date="2005" name="Nature">
        <title>The map-based sequence of the rice genome.</title>
        <authorList>
            <consortium name="International rice genome sequencing project (IRGSP)"/>
            <person name="Matsumoto T."/>
            <person name="Wu J."/>
            <person name="Kanamori H."/>
            <person name="Katayose Y."/>
            <person name="Fujisawa M."/>
            <person name="Namiki N."/>
            <person name="Mizuno H."/>
            <person name="Yamamoto K."/>
            <person name="Antonio B.A."/>
            <person name="Baba T."/>
            <person name="Sakata K."/>
            <person name="Nagamura Y."/>
            <person name="Aoki H."/>
            <person name="Arikawa K."/>
            <person name="Arita K."/>
            <person name="Bito T."/>
            <person name="Chiden Y."/>
            <person name="Fujitsuka N."/>
            <person name="Fukunaka R."/>
            <person name="Hamada M."/>
            <person name="Harada C."/>
            <person name="Hayashi A."/>
            <person name="Hijishita S."/>
            <person name="Honda M."/>
            <person name="Hosokawa S."/>
            <person name="Ichikawa Y."/>
            <person name="Idonuma A."/>
            <person name="Iijima M."/>
            <person name="Ikeda M."/>
            <person name="Ikeno M."/>
            <person name="Ito K."/>
            <person name="Ito S."/>
            <person name="Ito T."/>
            <person name="Ito Y."/>
            <person name="Ito Y."/>
            <person name="Iwabuchi A."/>
            <person name="Kamiya K."/>
            <person name="Karasawa W."/>
            <person name="Kurita K."/>
            <person name="Katagiri S."/>
            <person name="Kikuta A."/>
            <person name="Kobayashi H."/>
            <person name="Kobayashi N."/>
            <person name="Machita K."/>
            <person name="Maehara T."/>
            <person name="Masukawa M."/>
            <person name="Mizubayashi T."/>
            <person name="Mukai Y."/>
            <person name="Nagasaki H."/>
            <person name="Nagata Y."/>
            <person name="Naito S."/>
            <person name="Nakashima M."/>
            <person name="Nakama Y."/>
            <person name="Nakamichi Y."/>
            <person name="Nakamura M."/>
            <person name="Meguro A."/>
            <person name="Negishi M."/>
            <person name="Ohta I."/>
            <person name="Ohta T."/>
            <person name="Okamoto M."/>
            <person name="Ono N."/>
            <person name="Saji S."/>
            <person name="Sakaguchi M."/>
            <person name="Sakai K."/>
            <person name="Shibata M."/>
            <person name="Shimokawa T."/>
            <person name="Song J."/>
            <person name="Takazaki Y."/>
            <person name="Terasawa K."/>
            <person name="Tsugane M."/>
            <person name="Tsuji K."/>
            <person name="Ueda S."/>
            <person name="Waki K."/>
            <person name="Yamagata H."/>
            <person name="Yamamoto M."/>
            <person name="Yamamoto S."/>
            <person name="Yamane H."/>
            <person name="Yoshiki S."/>
            <person name="Yoshihara R."/>
            <person name="Yukawa K."/>
            <person name="Zhong H."/>
            <person name="Yano M."/>
            <person name="Yuan Q."/>
            <person name="Ouyang S."/>
            <person name="Liu J."/>
            <person name="Jones K.M."/>
            <person name="Gansberger K."/>
            <person name="Moffat K."/>
            <person name="Hill J."/>
            <person name="Bera J."/>
            <person name="Fadrosh D."/>
            <person name="Jin S."/>
            <person name="Johri S."/>
            <person name="Kim M."/>
            <person name="Overton L."/>
            <person name="Reardon M."/>
            <person name="Tsitrin T."/>
            <person name="Vuong H."/>
            <person name="Weaver B."/>
            <person name="Ciecko A."/>
            <person name="Tallon L."/>
            <person name="Jackson J."/>
            <person name="Pai G."/>
            <person name="Aken S.V."/>
            <person name="Utterback T."/>
            <person name="Reidmuller S."/>
            <person name="Feldblyum T."/>
            <person name="Hsiao J."/>
            <person name="Zismann V."/>
            <person name="Iobst S."/>
            <person name="de Vazeille A.R."/>
            <person name="Buell C.R."/>
            <person name="Ying K."/>
            <person name="Li Y."/>
            <person name="Lu T."/>
            <person name="Huang Y."/>
            <person name="Zhao Q."/>
            <person name="Feng Q."/>
            <person name="Zhang L."/>
            <person name="Zhu J."/>
            <person name="Weng Q."/>
            <person name="Mu J."/>
            <person name="Lu Y."/>
            <person name="Fan D."/>
            <person name="Liu Y."/>
            <person name="Guan J."/>
            <person name="Zhang Y."/>
            <person name="Yu S."/>
            <person name="Liu X."/>
            <person name="Zhang Y."/>
            <person name="Hong G."/>
            <person name="Han B."/>
            <person name="Choisne N."/>
            <person name="Demange N."/>
            <person name="Orjeda G."/>
            <person name="Samain S."/>
            <person name="Cattolico L."/>
            <person name="Pelletier E."/>
            <person name="Couloux A."/>
            <person name="Segurens B."/>
            <person name="Wincker P."/>
            <person name="D'Hont A."/>
            <person name="Scarpelli C."/>
            <person name="Weissenbach J."/>
            <person name="Salanoubat M."/>
            <person name="Quetier F."/>
            <person name="Yu Y."/>
            <person name="Kim H.R."/>
            <person name="Rambo T."/>
            <person name="Currie J."/>
            <person name="Collura K."/>
            <person name="Luo M."/>
            <person name="Yang T."/>
            <person name="Ammiraju J.S.S."/>
            <person name="Engler F."/>
            <person name="Soderlund C."/>
            <person name="Wing R.A."/>
            <person name="Palmer L.E."/>
            <person name="de la Bastide M."/>
            <person name="Spiegel L."/>
            <person name="Nascimento L."/>
            <person name="Zutavern T."/>
            <person name="O'Shaughnessy A."/>
            <person name="Dike S."/>
            <person name="Dedhia N."/>
            <person name="Preston R."/>
            <person name="Balija V."/>
            <person name="McCombie W.R."/>
            <person name="Chow T."/>
            <person name="Chen H."/>
            <person name="Chung M."/>
            <person name="Chen C."/>
            <person name="Shaw J."/>
            <person name="Wu H."/>
            <person name="Hsiao K."/>
            <person name="Chao Y."/>
            <person name="Chu M."/>
            <person name="Cheng C."/>
            <person name="Hour A."/>
            <person name="Lee P."/>
            <person name="Lin S."/>
            <person name="Lin Y."/>
            <person name="Liou J."/>
            <person name="Liu S."/>
            <person name="Hsing Y."/>
            <person name="Raghuvanshi S."/>
            <person name="Mohanty A."/>
            <person name="Bharti A.K."/>
            <person name="Gaur A."/>
            <person name="Gupta V."/>
            <person name="Kumar D."/>
            <person name="Ravi V."/>
            <person name="Vij S."/>
            <person name="Kapur A."/>
            <person name="Khurana P."/>
            <person name="Khurana P."/>
            <person name="Khurana J.P."/>
            <person name="Tyagi A.K."/>
            <person name="Gaikwad K."/>
            <person name="Singh A."/>
            <person name="Dalal V."/>
            <person name="Srivastava S."/>
            <person name="Dixit A."/>
            <person name="Pal A.K."/>
            <person name="Ghazi I.A."/>
            <person name="Yadav M."/>
            <person name="Pandit A."/>
            <person name="Bhargava A."/>
            <person name="Sureshbabu K."/>
            <person name="Batra K."/>
            <person name="Sharma T.R."/>
            <person name="Mohapatra T."/>
            <person name="Singh N.K."/>
            <person name="Messing J."/>
            <person name="Nelson A.B."/>
            <person name="Fuks G."/>
            <person name="Kavchok S."/>
            <person name="Keizer G."/>
            <person name="Linton E."/>
            <person name="Llaca V."/>
            <person name="Song R."/>
            <person name="Tanyolac B."/>
            <person name="Young S."/>
            <person name="Ho-Il K."/>
            <person name="Hahn J.H."/>
            <person name="Sangsakoo G."/>
            <person name="Vanavichit A."/>
            <person name="de Mattos Luiz.A.T."/>
            <person name="Zimmer P.D."/>
            <person name="Malone G."/>
            <person name="Dellagostin O."/>
            <person name="de Oliveira A.C."/>
            <person name="Bevan M."/>
            <person name="Bancroft I."/>
            <person name="Minx P."/>
            <person name="Cordum H."/>
            <person name="Wilson R."/>
            <person name="Cheng Z."/>
            <person name="Jin W."/>
            <person name="Jiang J."/>
            <person name="Leong S.A."/>
            <person name="Iwama H."/>
            <person name="Gojobori T."/>
            <person name="Itoh T."/>
            <person name="Niimura Y."/>
            <person name="Fujii Y."/>
            <person name="Habara T."/>
            <person name="Sakai H."/>
            <person name="Sato Y."/>
            <person name="Wilson G."/>
            <person name="Kumar K."/>
            <person name="McCouch S."/>
            <person name="Juretic N."/>
            <person name="Hoen D."/>
            <person name="Wright S."/>
            <person name="Bruskiewich R."/>
            <person name="Bureau T."/>
            <person name="Miyao A."/>
            <person name="Hirochika H."/>
            <person name="Nishikawa T."/>
            <person name="Kadowaki K."/>
            <person name="Sugiura M."/>
            <person name="Burr B."/>
            <person name="Sasaki T."/>
        </authorList>
    </citation>
    <scope>NUCLEOTIDE SEQUENCE [LARGE SCALE GENOMIC DNA]</scope>
    <source>
        <strain evidence="3">cv. Nipponbare</strain>
    </source>
</reference>
<keyword evidence="3" id="KW-1185">Reference proteome</keyword>
<dbReference type="InParanoid" id="A0A0P0X0N6"/>
<name>A0A0P0X0N6_ORYSJ</name>
<reference evidence="2 3" key="3">
    <citation type="journal article" date="2013" name="Rice">
        <title>Improvement of the Oryza sativa Nipponbare reference genome using next generation sequence and optical map data.</title>
        <authorList>
            <person name="Kawahara Y."/>
            <person name="de la Bastide M."/>
            <person name="Hamilton J.P."/>
            <person name="Kanamori H."/>
            <person name="McCombie W.R."/>
            <person name="Ouyang S."/>
            <person name="Schwartz D.C."/>
            <person name="Tanaka T."/>
            <person name="Wu J."/>
            <person name="Zhou S."/>
            <person name="Childs K.L."/>
            <person name="Davidson R.M."/>
            <person name="Lin H."/>
            <person name="Quesada-Ocampo L."/>
            <person name="Vaillancourt B."/>
            <person name="Sakai H."/>
            <person name="Lee S.S."/>
            <person name="Kim J."/>
            <person name="Numa H."/>
            <person name="Itoh T."/>
            <person name="Buell C.R."/>
            <person name="Matsumoto T."/>
        </authorList>
    </citation>
    <scope>NUCLEOTIDE SEQUENCE [LARGE SCALE GENOMIC DNA]</scope>
    <source>
        <strain evidence="3">cv. Nipponbare</strain>
    </source>
</reference>
<reference evidence="2 3" key="2">
    <citation type="journal article" date="2013" name="Plant Cell Physiol.">
        <title>Rice Annotation Project Database (RAP-DB): an integrative and interactive database for rice genomics.</title>
        <authorList>
            <person name="Sakai H."/>
            <person name="Lee S.S."/>
            <person name="Tanaka T."/>
            <person name="Numa H."/>
            <person name="Kim J."/>
            <person name="Kawahara Y."/>
            <person name="Wakimoto H."/>
            <person name="Yang C.C."/>
            <person name="Iwamoto M."/>
            <person name="Abe T."/>
            <person name="Yamada Y."/>
            <person name="Muto A."/>
            <person name="Inokuchi H."/>
            <person name="Ikemura T."/>
            <person name="Matsumoto T."/>
            <person name="Sasaki T."/>
            <person name="Itoh T."/>
        </authorList>
    </citation>
    <scope>NUCLEOTIDE SEQUENCE [LARGE SCALE GENOMIC DNA]</scope>
    <source>
        <strain evidence="3">cv. Nipponbare</strain>
    </source>
</reference>
<feature type="compositionally biased region" description="Basic and acidic residues" evidence="1">
    <location>
        <begin position="151"/>
        <end position="166"/>
    </location>
</feature>
<sequence length="194" mass="21722">GVSPQRRPLRGRPVPPDPRRRPGEEGSAAATTVAVTKPRPRPSTCRAGRAIAAGSGELPHRTSSRLVAATPLPNEPRRARKTRTRRRGHARGGEAKKFAAVERQARRRRHPQIHRHSARSPRHRLCSSLLRPAPSPSRPPLRSTALASSPLERERRDREGVREGKKTMLGSRKRGERAEKVEKKKENYIFVDPT</sequence>
<dbReference type="PaxDb" id="39947-A0A0P0X0N6"/>
<feature type="compositionally biased region" description="Basic residues" evidence="1">
    <location>
        <begin position="78"/>
        <end position="90"/>
    </location>
</feature>
<protein>
    <submittedName>
        <fullName evidence="2">Os06g0700750 protein</fullName>
    </submittedName>
</protein>
<evidence type="ECO:0000313" key="3">
    <source>
        <dbReference type="Proteomes" id="UP000059680"/>
    </source>
</evidence>
<evidence type="ECO:0000313" key="2">
    <source>
        <dbReference type="EMBL" id="BAS99341.1"/>
    </source>
</evidence>
<dbReference type="Proteomes" id="UP000059680">
    <property type="component" value="Chromosome 6"/>
</dbReference>
<dbReference type="AlphaFoldDB" id="A0A0P0X0N6"/>
<feature type="compositionally biased region" description="Basic and acidic residues" evidence="1">
    <location>
        <begin position="91"/>
        <end position="104"/>
    </location>
</feature>
<gene>
    <name evidence="2" type="ordered locus">Os06g0700750</name>
    <name evidence="2" type="ORF">OSNPB_060700750</name>
</gene>